<dbReference type="SUPFAM" id="SSF56784">
    <property type="entry name" value="HAD-like"/>
    <property type="match status" value="1"/>
</dbReference>
<proteinExistence type="predicted"/>
<evidence type="ECO:0008006" key="6">
    <source>
        <dbReference type="Google" id="ProtNLM"/>
    </source>
</evidence>
<keyword evidence="3" id="KW-0460">Magnesium</keyword>
<dbReference type="InterPro" id="IPR051400">
    <property type="entry name" value="HAD-like_hydrolase"/>
</dbReference>
<sequence>MPVKDLLLAKKWFGFDLDDTLHEFRKASSNAALEIFADIEAKYDVDILSLQPSYVQILKKTTSGAFTDGRTSAEYRQERFSALLKEFNINYTNNYVDELVEKYKFALQSALTLKPGALELLRHLRETGKHVIVITEGPADAQKWTVHELGLEPYVNVLVTTNETGKSKVDGLIAEVLRLHQIPAQDMVYIGDNEARDIVPARQVGVLAIHYNEMENSQLDVEPLRTQSLETLRILMESRLEKNSP</sequence>
<dbReference type="OrthoDB" id="1694274at2759"/>
<gene>
    <name evidence="4" type="ORF">FKW77_000423</name>
</gene>
<accession>A0A517LQG7</accession>
<dbReference type="Gene3D" id="3.40.50.1000">
    <property type="entry name" value="HAD superfamily/HAD-like"/>
    <property type="match status" value="1"/>
</dbReference>
<dbReference type="SFLD" id="SFLDG01129">
    <property type="entry name" value="C1.5:_HAD__Beta-PGM__Phosphata"/>
    <property type="match status" value="1"/>
</dbReference>
<name>A0A517LQG7_9PEZI</name>
<evidence type="ECO:0000256" key="3">
    <source>
        <dbReference type="ARBA" id="ARBA00022842"/>
    </source>
</evidence>
<dbReference type="PANTHER" id="PTHR46470:SF2">
    <property type="entry name" value="GLYCERALDEHYDE 3-PHOSPHATE PHOSPHATASE"/>
    <property type="match status" value="1"/>
</dbReference>
<dbReference type="STRING" id="50376.A0A517LQG7"/>
<dbReference type="EMBL" id="CP042203">
    <property type="protein sequence ID" value="QDS77882.1"/>
    <property type="molecule type" value="Genomic_DNA"/>
</dbReference>
<evidence type="ECO:0000313" key="4">
    <source>
        <dbReference type="EMBL" id="QDS77882.1"/>
    </source>
</evidence>
<keyword evidence="5" id="KW-1185">Reference proteome</keyword>
<reference evidence="4 5" key="1">
    <citation type="submission" date="2019-07" db="EMBL/GenBank/DDBJ databases">
        <title>Finished genome of Venturia effusa.</title>
        <authorList>
            <person name="Young C.A."/>
            <person name="Cox M.P."/>
            <person name="Ganley A.R.D."/>
            <person name="David W.J."/>
        </authorList>
    </citation>
    <scope>NUCLEOTIDE SEQUENCE [LARGE SCALE GENOMIC DNA]</scope>
    <source>
        <strain evidence="5">albino</strain>
    </source>
</reference>
<dbReference type="InterPro" id="IPR023214">
    <property type="entry name" value="HAD_sf"/>
</dbReference>
<dbReference type="InterPro" id="IPR023198">
    <property type="entry name" value="PGP-like_dom2"/>
</dbReference>
<keyword evidence="1" id="KW-0479">Metal-binding</keyword>
<dbReference type="Proteomes" id="UP000316270">
    <property type="component" value="Chromosome 19"/>
</dbReference>
<protein>
    <recommendedName>
        <fullName evidence="6">Glyceraldehyde 3-phosphate phosphatase</fullName>
    </recommendedName>
</protein>
<dbReference type="PANTHER" id="PTHR46470">
    <property type="entry name" value="N-ACYLNEURAMINATE-9-PHOSPHATASE"/>
    <property type="match status" value="1"/>
</dbReference>
<dbReference type="InterPro" id="IPR036412">
    <property type="entry name" value="HAD-like_sf"/>
</dbReference>
<dbReference type="GO" id="GO:0016791">
    <property type="term" value="F:phosphatase activity"/>
    <property type="evidence" value="ECO:0007669"/>
    <property type="project" value="TreeGrafter"/>
</dbReference>
<evidence type="ECO:0000256" key="1">
    <source>
        <dbReference type="ARBA" id="ARBA00022723"/>
    </source>
</evidence>
<dbReference type="GO" id="GO:0046872">
    <property type="term" value="F:metal ion binding"/>
    <property type="evidence" value="ECO:0007669"/>
    <property type="project" value="UniProtKB-KW"/>
</dbReference>
<dbReference type="AlphaFoldDB" id="A0A517LQG7"/>
<organism evidence="4 5">
    <name type="scientific">Venturia effusa</name>
    <dbReference type="NCBI Taxonomy" id="50376"/>
    <lineage>
        <taxon>Eukaryota</taxon>
        <taxon>Fungi</taxon>
        <taxon>Dikarya</taxon>
        <taxon>Ascomycota</taxon>
        <taxon>Pezizomycotina</taxon>
        <taxon>Dothideomycetes</taxon>
        <taxon>Pleosporomycetidae</taxon>
        <taxon>Venturiales</taxon>
        <taxon>Venturiaceae</taxon>
        <taxon>Venturia</taxon>
    </lineage>
</organism>
<dbReference type="SFLD" id="SFLDS00003">
    <property type="entry name" value="Haloacid_Dehalogenase"/>
    <property type="match status" value="1"/>
</dbReference>
<evidence type="ECO:0000256" key="2">
    <source>
        <dbReference type="ARBA" id="ARBA00022801"/>
    </source>
</evidence>
<dbReference type="Gene3D" id="1.10.150.240">
    <property type="entry name" value="Putative phosphatase, domain 2"/>
    <property type="match status" value="1"/>
</dbReference>
<dbReference type="Pfam" id="PF00702">
    <property type="entry name" value="Hydrolase"/>
    <property type="match status" value="1"/>
</dbReference>
<keyword evidence="2" id="KW-0378">Hydrolase</keyword>
<evidence type="ECO:0000313" key="5">
    <source>
        <dbReference type="Proteomes" id="UP000316270"/>
    </source>
</evidence>